<dbReference type="InterPro" id="IPR000253">
    <property type="entry name" value="FHA_dom"/>
</dbReference>
<dbReference type="PROSITE" id="PS50011">
    <property type="entry name" value="PROTEIN_KINASE_DOM"/>
    <property type="match status" value="1"/>
</dbReference>
<comment type="caution">
    <text evidence="4">The sequence shown here is derived from an EMBL/GenBank/DDBJ whole genome shotgun (WGS) entry which is preliminary data.</text>
</comment>
<dbReference type="InterPro" id="IPR011009">
    <property type="entry name" value="Kinase-like_dom_sf"/>
</dbReference>
<dbReference type="InterPro" id="IPR008271">
    <property type="entry name" value="Ser/Thr_kinase_AS"/>
</dbReference>
<evidence type="ECO:0000313" key="4">
    <source>
        <dbReference type="EMBL" id="KAK8246755.1"/>
    </source>
</evidence>
<dbReference type="Gene3D" id="1.10.510.10">
    <property type="entry name" value="Transferase(Phosphotransferase) domain 1"/>
    <property type="match status" value="1"/>
</dbReference>
<organism evidence="4 5">
    <name type="scientific">Phyllosticta capitalensis</name>
    <dbReference type="NCBI Taxonomy" id="121624"/>
    <lineage>
        <taxon>Eukaryota</taxon>
        <taxon>Fungi</taxon>
        <taxon>Dikarya</taxon>
        <taxon>Ascomycota</taxon>
        <taxon>Pezizomycotina</taxon>
        <taxon>Dothideomycetes</taxon>
        <taxon>Dothideomycetes incertae sedis</taxon>
        <taxon>Botryosphaeriales</taxon>
        <taxon>Phyllostictaceae</taxon>
        <taxon>Phyllosticta</taxon>
    </lineage>
</organism>
<feature type="non-terminal residue" evidence="4">
    <location>
        <position position="529"/>
    </location>
</feature>
<dbReference type="Proteomes" id="UP001492380">
    <property type="component" value="Unassembled WGS sequence"/>
</dbReference>
<comment type="similarity">
    <text evidence="1">Belongs to the protein kinase superfamily. CAMK Ser/Thr protein kinase family. CHEK2 subfamily.</text>
</comment>
<name>A0ABR1Z2X1_9PEZI</name>
<keyword evidence="4" id="KW-0808">Transferase</keyword>
<dbReference type="PROSITE" id="PS00108">
    <property type="entry name" value="PROTEIN_KINASE_ST"/>
    <property type="match status" value="1"/>
</dbReference>
<dbReference type="GO" id="GO:0004674">
    <property type="term" value="F:protein serine/threonine kinase activity"/>
    <property type="evidence" value="ECO:0007669"/>
    <property type="project" value="UniProtKB-KW"/>
</dbReference>
<feature type="domain" description="FHA" evidence="2">
    <location>
        <begin position="39"/>
        <end position="115"/>
    </location>
</feature>
<dbReference type="InterPro" id="IPR000719">
    <property type="entry name" value="Prot_kinase_dom"/>
</dbReference>
<gene>
    <name evidence="4" type="ORF">HDK90DRAFT_405397</name>
</gene>
<keyword evidence="4" id="KW-0418">Kinase</keyword>
<evidence type="ECO:0000259" key="2">
    <source>
        <dbReference type="PROSITE" id="PS50006"/>
    </source>
</evidence>
<evidence type="ECO:0000256" key="1">
    <source>
        <dbReference type="ARBA" id="ARBA00005575"/>
    </source>
</evidence>
<dbReference type="Gene3D" id="3.30.200.20">
    <property type="entry name" value="Phosphorylase Kinase, domain 1"/>
    <property type="match status" value="1"/>
</dbReference>
<accession>A0ABR1Z2X1</accession>
<keyword evidence="5" id="KW-1185">Reference proteome</keyword>
<evidence type="ECO:0000259" key="3">
    <source>
        <dbReference type="PROSITE" id="PS50011"/>
    </source>
</evidence>
<proteinExistence type="inferred from homology"/>
<dbReference type="SUPFAM" id="SSF56112">
    <property type="entry name" value="Protein kinase-like (PK-like)"/>
    <property type="match status" value="1"/>
</dbReference>
<sequence length="529" mass="59667">MTTTAEIQVCPRLAVRALSLYLLASVHFTSIPIFANEEFVLGRCSTNGYTDPLRDLTFIEHLYRKCHLSESRGICFTISKRHLKIHSVVYDDSIAPLVYAEDISYNGTYLQRANKRECPHDDARGILMGRTIKSTLLEHNDELWPAPRIFLRYRVSDYTREIFDHQGLDQSPILAADSKTIEDRYHVTDRVLGAGAHGRVYVAINRKSHQQQACKITDLTDLNLGGTTRLGSSSTTQSRANGAQSRTKGAVLEALFRECRVLKDLNHPNIIRLEKVYFSVNGIYVFQELVTGGDLFSFITKRGDFGIPTVEAAVILRQVLKGLEYLHDQNIVHRDIKPDNILLTSTKGSYRVVLTDFGSARKVCDAATDENTKSDKQRLFSMVGTAEFVAPEVCAPNRLTSGDTGYSGKAVDMWSIGCIASALISGDVFYVDRAHPELEEYPNRVILGMARNVNLAVLDEHPKWKHVGSRAKDFIKQVLVIDESARMTVKEALAHPWFTNKTHAEDHEALYQHSIRNWVPRPKTFRIME</sequence>
<dbReference type="PANTHER" id="PTHR24347">
    <property type="entry name" value="SERINE/THREONINE-PROTEIN KINASE"/>
    <property type="match status" value="1"/>
</dbReference>
<dbReference type="PROSITE" id="PS50006">
    <property type="entry name" value="FHA_DOMAIN"/>
    <property type="match status" value="1"/>
</dbReference>
<dbReference type="Pfam" id="PF00069">
    <property type="entry name" value="Pkinase"/>
    <property type="match status" value="1"/>
</dbReference>
<evidence type="ECO:0000313" key="5">
    <source>
        <dbReference type="Proteomes" id="UP001492380"/>
    </source>
</evidence>
<keyword evidence="4" id="KW-0723">Serine/threonine-protein kinase</keyword>
<dbReference type="EMBL" id="JBBWRZ010000001">
    <property type="protein sequence ID" value="KAK8246755.1"/>
    <property type="molecule type" value="Genomic_DNA"/>
</dbReference>
<feature type="domain" description="Protein kinase" evidence="3">
    <location>
        <begin position="186"/>
        <end position="498"/>
    </location>
</feature>
<protein>
    <submittedName>
        <fullName evidence="4">Serine/threonine protein kinase</fullName>
    </submittedName>
</protein>
<reference evidence="4 5" key="1">
    <citation type="submission" date="2024-04" db="EMBL/GenBank/DDBJ databases">
        <title>Phyllosticta paracitricarpa is synonymous to the EU quarantine fungus P. citricarpa based on phylogenomic analyses.</title>
        <authorList>
            <consortium name="Lawrence Berkeley National Laboratory"/>
            <person name="Van Ingen-Buijs V.A."/>
            <person name="Van Westerhoven A.C."/>
            <person name="Haridas S."/>
            <person name="Skiadas P."/>
            <person name="Martin F."/>
            <person name="Groenewald J.Z."/>
            <person name="Crous P.W."/>
            <person name="Seidl M.F."/>
        </authorList>
    </citation>
    <scope>NUCLEOTIDE SEQUENCE [LARGE SCALE GENOMIC DNA]</scope>
    <source>
        <strain evidence="4 5">CBS 123374</strain>
    </source>
</reference>
<dbReference type="SMART" id="SM00220">
    <property type="entry name" value="S_TKc"/>
    <property type="match status" value="1"/>
</dbReference>